<dbReference type="AlphaFoldDB" id="A0A8J6PF95"/>
<dbReference type="RefSeq" id="WP_093988922.1">
    <property type="nucleotide sequence ID" value="NZ_FYDD01000003.1"/>
</dbReference>
<dbReference type="InterPro" id="IPR025536">
    <property type="entry name" value="DUF4422"/>
</dbReference>
<dbReference type="InterPro" id="IPR029044">
    <property type="entry name" value="Nucleotide-diphossugar_trans"/>
</dbReference>
<organism evidence="5 6">
    <name type="scientific">Massiliimalia timonensis</name>
    <dbReference type="NCBI Taxonomy" id="1987501"/>
    <lineage>
        <taxon>Bacteria</taxon>
        <taxon>Bacillati</taxon>
        <taxon>Bacillota</taxon>
        <taxon>Clostridia</taxon>
        <taxon>Eubacteriales</taxon>
        <taxon>Oscillospiraceae</taxon>
        <taxon>Massiliimalia</taxon>
    </lineage>
</organism>
<dbReference type="InterPro" id="IPR002495">
    <property type="entry name" value="Glyco_trans_8"/>
</dbReference>
<dbReference type="OrthoDB" id="9798746at2"/>
<comment type="caution">
    <text evidence="5">The sequence shown here is derived from an EMBL/GenBank/DDBJ whole genome shotgun (WGS) entry which is preliminary data.</text>
</comment>
<evidence type="ECO:0000256" key="3">
    <source>
        <dbReference type="ARBA" id="ARBA00022723"/>
    </source>
</evidence>
<dbReference type="EMBL" id="JACRTL010000004">
    <property type="protein sequence ID" value="MBC8611236.1"/>
    <property type="molecule type" value="Genomic_DNA"/>
</dbReference>
<evidence type="ECO:0000313" key="6">
    <source>
        <dbReference type="Proteomes" id="UP000632659"/>
    </source>
</evidence>
<evidence type="ECO:0000259" key="4">
    <source>
        <dbReference type="Pfam" id="PF14393"/>
    </source>
</evidence>
<gene>
    <name evidence="5" type="ORF">H8702_08920</name>
</gene>
<evidence type="ECO:0000256" key="2">
    <source>
        <dbReference type="ARBA" id="ARBA00022679"/>
    </source>
</evidence>
<evidence type="ECO:0000313" key="5">
    <source>
        <dbReference type="EMBL" id="MBC8611236.1"/>
    </source>
</evidence>
<keyword evidence="2" id="KW-0808">Transferase</keyword>
<reference evidence="5" key="1">
    <citation type="submission" date="2020-08" db="EMBL/GenBank/DDBJ databases">
        <title>Genome public.</title>
        <authorList>
            <person name="Liu C."/>
            <person name="Sun Q."/>
        </authorList>
    </citation>
    <scope>NUCLEOTIDE SEQUENCE</scope>
    <source>
        <strain evidence="5">NSJ-15</strain>
    </source>
</reference>
<dbReference type="PANTHER" id="PTHR13778">
    <property type="entry name" value="GLYCOSYLTRANSFERASE 8 DOMAIN-CONTAINING PROTEIN"/>
    <property type="match status" value="1"/>
</dbReference>
<dbReference type="CDD" id="cd04194">
    <property type="entry name" value="GT8_A4GalT_like"/>
    <property type="match status" value="1"/>
</dbReference>
<proteinExistence type="predicted"/>
<dbReference type="GO" id="GO:0016757">
    <property type="term" value="F:glycosyltransferase activity"/>
    <property type="evidence" value="ECO:0007669"/>
    <property type="project" value="UniProtKB-KW"/>
</dbReference>
<accession>A0A8J6PF95</accession>
<name>A0A8J6PF95_9FIRM</name>
<dbReference type="Pfam" id="PF14393">
    <property type="entry name" value="DUF4422"/>
    <property type="match status" value="1"/>
</dbReference>
<dbReference type="GO" id="GO:0046872">
    <property type="term" value="F:metal ion binding"/>
    <property type="evidence" value="ECO:0007669"/>
    <property type="project" value="UniProtKB-KW"/>
</dbReference>
<keyword evidence="1" id="KW-0328">Glycosyltransferase</keyword>
<keyword evidence="3" id="KW-0479">Metal-binding</keyword>
<dbReference type="Gene3D" id="3.90.550.10">
    <property type="entry name" value="Spore Coat Polysaccharide Biosynthesis Protein SpsA, Chain A"/>
    <property type="match status" value="1"/>
</dbReference>
<feature type="domain" description="DUF4422" evidence="4">
    <location>
        <begin position="15"/>
        <end position="279"/>
    </location>
</feature>
<dbReference type="SUPFAM" id="SSF53448">
    <property type="entry name" value="Nucleotide-diphospho-sugar transferases"/>
    <property type="match status" value="1"/>
</dbReference>
<protein>
    <submittedName>
        <fullName evidence="5">DUF4422 domain-containing protein</fullName>
    </submittedName>
</protein>
<dbReference type="PANTHER" id="PTHR13778:SF47">
    <property type="entry name" value="LIPOPOLYSACCHARIDE 1,3-GALACTOSYLTRANSFERASE"/>
    <property type="match status" value="1"/>
</dbReference>
<dbReference type="Pfam" id="PF01501">
    <property type="entry name" value="Glyco_transf_8"/>
    <property type="match status" value="1"/>
</dbReference>
<keyword evidence="6" id="KW-1185">Reference proteome</keyword>
<dbReference type="Proteomes" id="UP000632659">
    <property type="component" value="Unassembled WGS sequence"/>
</dbReference>
<evidence type="ECO:0000256" key="1">
    <source>
        <dbReference type="ARBA" id="ARBA00022676"/>
    </source>
</evidence>
<dbReference type="InterPro" id="IPR050748">
    <property type="entry name" value="Glycosyltrans_8_dom-fam"/>
</dbReference>
<sequence>MNIQITVPCIQKVNSTVQDNDLLFPVYYGNGWVNVQACQPVNTSDIPIAEHFERFHELTVLYWLWKHADAGSEYCGFFQADQFLALRDKRPFDERDNDTISCIRYPFLDERALDMFGIHQEDLEMELRDVDVILPHSVDVTRLVFPRSTLVENVDYAETLSGEIVDPYRSERLTFQNAEQYYEKNPLQFNMEDLDQLKKLLADEAPEYLPDLEQYLSGKMVVHRIGFVMKRELLDGYCEWLFNLLMRLDRIMDQSQYGEFRLHSLSGFAALLTELYFSKNRDSLKIQRRKFVHFENIEDGERLKPAFSENNIALMFVSSNMYLPYCSVLVQSVIEHASEENNYDIIILQSEEVTDFNKRVMTAMVSERPNISIRFYNPKRYLYTYNLQAAKLYTETTIYRISAPYILEDYDRVVVTDSDLVFERDAAELFHTQMGNNLIAAVIDDCTIGRMAGASPGRLEYYTDDLKLKEPYRYINTGVMVWNLKEFRRTYSESQTMEFASSRRFLIQEQDILNIMAEGRIEYLDRRWDTYVFGGDYNRVYGFTPKEIHDGLMEARKEPYVVHYVGRSVVKPKPWENPLMDFSEYFWKYARKSPYYEALLYLMMKKHDDTLLKRARGLVKREISAANANSQKKQVRRTRWYDRILPIGSRRRGFLKKIYRKFVKTGK</sequence>